<dbReference type="Proteomes" id="UP000663882">
    <property type="component" value="Unassembled WGS sequence"/>
</dbReference>
<feature type="non-terminal residue" evidence="1">
    <location>
        <position position="1"/>
    </location>
</feature>
<protein>
    <submittedName>
        <fullName evidence="1">Uncharacterized protein</fullName>
    </submittedName>
</protein>
<evidence type="ECO:0000313" key="1">
    <source>
        <dbReference type="EMBL" id="CAF1370245.1"/>
    </source>
</evidence>
<accession>A0A815IMA3</accession>
<sequence>ETKRNEFNQSLFQIDRCYESHSTLIGEKLWIAASDDLAVSQLANF</sequence>
<name>A0A815IMA3_9BILA</name>
<proteinExistence type="predicted"/>
<organism evidence="1 2">
    <name type="scientific">Rotaria sordida</name>
    <dbReference type="NCBI Taxonomy" id="392033"/>
    <lineage>
        <taxon>Eukaryota</taxon>
        <taxon>Metazoa</taxon>
        <taxon>Spiralia</taxon>
        <taxon>Gnathifera</taxon>
        <taxon>Rotifera</taxon>
        <taxon>Eurotatoria</taxon>
        <taxon>Bdelloidea</taxon>
        <taxon>Philodinida</taxon>
        <taxon>Philodinidae</taxon>
        <taxon>Rotaria</taxon>
    </lineage>
</organism>
<comment type="caution">
    <text evidence="1">The sequence shown here is derived from an EMBL/GenBank/DDBJ whole genome shotgun (WGS) entry which is preliminary data.</text>
</comment>
<gene>
    <name evidence="1" type="ORF">RFH988_LOCUS33299</name>
</gene>
<dbReference type="EMBL" id="CAJNOO010004143">
    <property type="protein sequence ID" value="CAF1370245.1"/>
    <property type="molecule type" value="Genomic_DNA"/>
</dbReference>
<evidence type="ECO:0000313" key="2">
    <source>
        <dbReference type="Proteomes" id="UP000663882"/>
    </source>
</evidence>
<dbReference type="OrthoDB" id="10017443at2759"/>
<dbReference type="AlphaFoldDB" id="A0A815IMA3"/>
<reference evidence="1" key="1">
    <citation type="submission" date="2021-02" db="EMBL/GenBank/DDBJ databases">
        <authorList>
            <person name="Nowell W R."/>
        </authorList>
    </citation>
    <scope>NUCLEOTIDE SEQUENCE</scope>
</reference>